<evidence type="ECO:0000256" key="8">
    <source>
        <dbReference type="SAM" id="MobiDB-lite"/>
    </source>
</evidence>
<feature type="transmembrane region" description="Helical" evidence="7">
    <location>
        <begin position="245"/>
        <end position="264"/>
    </location>
</feature>
<feature type="compositionally biased region" description="Basic residues" evidence="8">
    <location>
        <begin position="611"/>
        <end position="621"/>
    </location>
</feature>
<dbReference type="KEGG" id="hazt:108680886"/>
<evidence type="ECO:0000256" key="6">
    <source>
        <dbReference type="ARBA" id="ARBA00023136"/>
    </source>
</evidence>
<dbReference type="RefSeq" id="XP_018025300.1">
    <property type="nucleotide sequence ID" value="XM_018169811.2"/>
</dbReference>
<sequence>MASEFLPLCDVLFNIISLASYFCDVVFDCVTVYTLYDNRAPQWFYASLACVLGSLLLCQVCSLTWHLDSSRRGKRLSSWLLALQHLFLGGVLVRYFLLFLPVDLRHVKHEVRDLCVLRMLHGFCQAAPMLLLQLFLIWQKPSASEMTDLNIVSTALSLFSVCWALASFNKNVRSHNVHRLVLTWLGVICQLAWRLGTVTSRCLSLTVYATVYGFWVLLVISLHWVTMFLWLISPRNVFHGEKMPILKKIGLSMLIAFCYIFCYINLQEVNSRRKMTAFYLTMLLENTLLVSVWLGGLRVRPWYQDSVTAVAFLSFALGMLFMLLYYRHFHVRKLQQNYGASATTAVYHCTGCRMDQCMDKSHRMPFPYYLNELSASDNSTIASDHRTTKINNTTQRPFSYRSRLQYMHQDTLQVPGVFNCRFNPAIKRKKKKPTSFVPQPPSVMVSMNLPNNVVAKNARVAPFWKQPVSLASSDHEGSVGSRVNIQQKLQEKKQQQIAELHQIEEEIRCGKLTRPHLNDISESGTLPQPIPKEKKQPWVQPEPIRCPYFVDETTSRVLRSVPRQNRSQTPEILLAPHYLENSRIYYEYQDPRWKYGNNYHLPSDDVSNSSHSKRSTTRRNCKTPDKFLDNKDREKVIYKSARASSDLDSQISLPRSYTLPREFKYYRRPKAKKTVRNDHFLTSTNSSDGDVDSCDDEELMTQQGTQCLSNAQPRFVQPHHRHNHHNNHHQLQASLSSTPPEQLGQQHFRRHYHHNLNLNRNAIMAATVPPQPELRSANFSQHASPYNLHETEL</sequence>
<feature type="transmembrane region" description="Helical" evidence="7">
    <location>
        <begin position="149"/>
        <end position="166"/>
    </location>
</feature>
<keyword evidence="9" id="KW-1185">Reference proteome</keyword>
<feature type="transmembrane region" description="Helical" evidence="7">
    <location>
        <begin position="178"/>
        <end position="195"/>
    </location>
</feature>
<dbReference type="AlphaFoldDB" id="A0A8B7PH22"/>
<feature type="transmembrane region" description="Helical" evidence="7">
    <location>
        <begin position="276"/>
        <end position="295"/>
    </location>
</feature>
<evidence type="ECO:0000256" key="1">
    <source>
        <dbReference type="ARBA" id="ARBA00004651"/>
    </source>
</evidence>
<name>A0A8B7PH22_HYAAZ</name>
<feature type="transmembrane region" description="Helical" evidence="7">
    <location>
        <begin position="307"/>
        <end position="326"/>
    </location>
</feature>
<dbReference type="GO" id="GO:0005886">
    <property type="term" value="C:plasma membrane"/>
    <property type="evidence" value="ECO:0007669"/>
    <property type="project" value="UniProtKB-SubCell"/>
</dbReference>
<dbReference type="InterPro" id="IPR050895">
    <property type="entry name" value="XK-related_scramblase"/>
</dbReference>
<feature type="transmembrane region" description="Helical" evidence="7">
    <location>
        <begin position="207"/>
        <end position="233"/>
    </location>
</feature>
<keyword evidence="5 7" id="KW-1133">Transmembrane helix</keyword>
<dbReference type="Proteomes" id="UP000694843">
    <property type="component" value="Unplaced"/>
</dbReference>
<comment type="similarity">
    <text evidence="2 7">Belongs to the XK family.</text>
</comment>
<dbReference type="Pfam" id="PF09815">
    <property type="entry name" value="XK-related"/>
    <property type="match status" value="1"/>
</dbReference>
<evidence type="ECO:0000313" key="9">
    <source>
        <dbReference type="Proteomes" id="UP000694843"/>
    </source>
</evidence>
<proteinExistence type="inferred from homology"/>
<feature type="compositionally biased region" description="Acidic residues" evidence="8">
    <location>
        <begin position="689"/>
        <end position="698"/>
    </location>
</feature>
<evidence type="ECO:0000256" key="3">
    <source>
        <dbReference type="ARBA" id="ARBA00022475"/>
    </source>
</evidence>
<feature type="transmembrane region" description="Helical" evidence="7">
    <location>
        <begin position="79"/>
        <end position="99"/>
    </location>
</feature>
<dbReference type="GeneID" id="108680886"/>
<keyword evidence="3" id="KW-1003">Cell membrane</keyword>
<evidence type="ECO:0000313" key="10">
    <source>
        <dbReference type="RefSeq" id="XP_018025300.1"/>
    </source>
</evidence>
<feature type="region of interest" description="Disordered" evidence="8">
    <location>
        <begin position="603"/>
        <end position="624"/>
    </location>
</feature>
<dbReference type="OrthoDB" id="6356248at2759"/>
<feature type="transmembrane region" description="Helical" evidence="7">
    <location>
        <begin position="119"/>
        <end position="137"/>
    </location>
</feature>
<feature type="transmembrane region" description="Helical" evidence="7">
    <location>
        <begin position="42"/>
        <end position="67"/>
    </location>
</feature>
<evidence type="ECO:0000256" key="5">
    <source>
        <dbReference type="ARBA" id="ARBA00022989"/>
    </source>
</evidence>
<dbReference type="OMA" id="FFHVRRL"/>
<accession>A0A8B7PH22</accession>
<dbReference type="InterPro" id="IPR018629">
    <property type="entry name" value="XK-rel"/>
</dbReference>
<organism evidence="9 10">
    <name type="scientific">Hyalella azteca</name>
    <name type="common">Amphipod</name>
    <dbReference type="NCBI Taxonomy" id="294128"/>
    <lineage>
        <taxon>Eukaryota</taxon>
        <taxon>Metazoa</taxon>
        <taxon>Ecdysozoa</taxon>
        <taxon>Arthropoda</taxon>
        <taxon>Crustacea</taxon>
        <taxon>Multicrustacea</taxon>
        <taxon>Malacostraca</taxon>
        <taxon>Eumalacostraca</taxon>
        <taxon>Peracarida</taxon>
        <taxon>Amphipoda</taxon>
        <taxon>Senticaudata</taxon>
        <taxon>Talitrida</taxon>
        <taxon>Talitroidea</taxon>
        <taxon>Hyalellidae</taxon>
        <taxon>Hyalella</taxon>
    </lineage>
</organism>
<feature type="region of interest" description="Disordered" evidence="8">
    <location>
        <begin position="678"/>
        <end position="698"/>
    </location>
</feature>
<feature type="compositionally biased region" description="Basic residues" evidence="8">
    <location>
        <begin position="717"/>
        <end position="728"/>
    </location>
</feature>
<keyword evidence="6 7" id="KW-0472">Membrane</keyword>
<evidence type="ECO:0000256" key="2">
    <source>
        <dbReference type="ARBA" id="ARBA00008789"/>
    </source>
</evidence>
<reference evidence="10 11" key="1">
    <citation type="submission" date="2025-04" db="UniProtKB">
        <authorList>
            <consortium name="RefSeq"/>
        </authorList>
    </citation>
    <scope>IDENTIFICATION</scope>
    <source>
        <tissue evidence="10 11">Whole organism</tissue>
    </source>
</reference>
<dbReference type="PANTHER" id="PTHR16024:SF4">
    <property type="entry name" value="XK-RELATED PROTEIN"/>
    <property type="match status" value="1"/>
</dbReference>
<gene>
    <name evidence="10 11" type="primary">LOC108680886</name>
</gene>
<dbReference type="RefSeq" id="XP_047737050.1">
    <property type="nucleotide sequence ID" value="XM_047881094.1"/>
</dbReference>
<feature type="transmembrane region" description="Helical" evidence="7">
    <location>
        <begin position="12"/>
        <end position="36"/>
    </location>
</feature>
<comment type="subcellular location">
    <subcellularLocation>
        <location evidence="1">Cell membrane</location>
        <topology evidence="1">Multi-pass membrane protein</topology>
    </subcellularLocation>
    <subcellularLocation>
        <location evidence="7">Membrane</location>
        <topology evidence="7">Multi-pass membrane protein</topology>
    </subcellularLocation>
</comment>
<dbReference type="PANTHER" id="PTHR16024">
    <property type="entry name" value="XK-RELATED PROTEIN"/>
    <property type="match status" value="1"/>
</dbReference>
<feature type="region of interest" description="Disordered" evidence="8">
    <location>
        <begin position="717"/>
        <end position="744"/>
    </location>
</feature>
<feature type="compositionally biased region" description="Polar residues" evidence="8">
    <location>
        <begin position="730"/>
        <end position="744"/>
    </location>
</feature>
<evidence type="ECO:0000313" key="11">
    <source>
        <dbReference type="RefSeq" id="XP_047737050.1"/>
    </source>
</evidence>
<evidence type="ECO:0000256" key="4">
    <source>
        <dbReference type="ARBA" id="ARBA00022692"/>
    </source>
</evidence>
<protein>
    <recommendedName>
        <fullName evidence="7">XK-related protein</fullName>
    </recommendedName>
</protein>
<evidence type="ECO:0000256" key="7">
    <source>
        <dbReference type="RuleBase" id="RU910716"/>
    </source>
</evidence>
<keyword evidence="4 7" id="KW-0812">Transmembrane</keyword>